<organism evidence="1 2">
    <name type="scientific">Enterobacter cancerogenus</name>
    <dbReference type="NCBI Taxonomy" id="69218"/>
    <lineage>
        <taxon>Bacteria</taxon>
        <taxon>Pseudomonadati</taxon>
        <taxon>Pseudomonadota</taxon>
        <taxon>Gammaproteobacteria</taxon>
        <taxon>Enterobacterales</taxon>
        <taxon>Enterobacteriaceae</taxon>
        <taxon>Enterobacter</taxon>
        <taxon>Enterobacter cloacae complex</taxon>
    </lineage>
</organism>
<dbReference type="Gene3D" id="2.130.10.30">
    <property type="entry name" value="Regulator of chromosome condensation 1/beta-lactamase-inhibitor protein II"/>
    <property type="match status" value="3"/>
</dbReference>
<keyword evidence="1" id="KW-0132">Cell division</keyword>
<dbReference type="SUPFAM" id="SSF50985">
    <property type="entry name" value="RCC1/BLIP-II"/>
    <property type="match status" value="1"/>
</dbReference>
<protein>
    <submittedName>
        <fullName evidence="1">Cell division protein FtsQ</fullName>
    </submittedName>
</protein>
<dbReference type="PANTHER" id="PTHR45982">
    <property type="entry name" value="REGULATOR OF CHROMOSOME CONDENSATION"/>
    <property type="match status" value="1"/>
</dbReference>
<dbReference type="PANTHER" id="PTHR45982:SF1">
    <property type="entry name" value="REGULATOR OF CHROMOSOME CONDENSATION"/>
    <property type="match status" value="1"/>
</dbReference>
<evidence type="ECO:0000313" key="1">
    <source>
        <dbReference type="EMBL" id="VFS14095.1"/>
    </source>
</evidence>
<evidence type="ECO:0000313" key="2">
    <source>
        <dbReference type="Proteomes" id="UP000351155"/>
    </source>
</evidence>
<name>A0A484WUV7_9ENTR</name>
<sequence length="463" mass="50641">MSENDQYSDIRELRIMGARTELGQGRTAMTHKLVALDKETLQPVSVDWWYEDESAPCHTGSVFTDTRPSVRLMANSDTYRYGDVINISNVGGSNAALAVIQNDGTVVAWGMPQNGGSSPSSDRNHNVKSIYGGYDCSAAVNADGQVFTWSVDSDNTLPPEIAQLNDIIDIKVAQYWDDKGNNTYLALRANKQVAQWTDGTSHDDFPTDIAERKDFVAIQVTEYAFAGITENGHILTWGNESYGGALPDHLKDINDTVTLYSNDGAFVALRSSGTIVSWGSAEHGGDMPDDIASLTDIVSICNTSSTFIALRANGSVVFWGSQRTLSVLPENIASLTNIIDVQGAINGTYAFLTADGKVYCWGRYDEHFPEGLDNVVSLTAAWNAFAALRRDGSVIAWGNRLEGGDTTPVADELYNIRAIYSCGYRFLALRDDDFAFEWGEEAREDITKMPASLQGNIIYSFVK</sequence>
<keyword evidence="1" id="KW-0131">Cell cycle</keyword>
<dbReference type="AlphaFoldDB" id="A0A484WUV7"/>
<dbReference type="InterPro" id="IPR009091">
    <property type="entry name" value="RCC1/BLIP-II"/>
</dbReference>
<proteinExistence type="predicted"/>
<accession>A0A484WUV7</accession>
<dbReference type="InterPro" id="IPR051553">
    <property type="entry name" value="Ran_GTPase-activating"/>
</dbReference>
<dbReference type="EMBL" id="CAADIW010000004">
    <property type="protein sequence ID" value="VFS14095.1"/>
    <property type="molecule type" value="Genomic_DNA"/>
</dbReference>
<gene>
    <name evidence="1" type="ORF">NCTC12126_00650</name>
</gene>
<reference evidence="1 2" key="1">
    <citation type="submission" date="2019-03" db="EMBL/GenBank/DDBJ databases">
        <authorList>
            <consortium name="Pathogen Informatics"/>
        </authorList>
    </citation>
    <scope>NUCLEOTIDE SEQUENCE [LARGE SCALE GENOMIC DNA]</scope>
    <source>
        <strain evidence="1 2">NCTC12126</strain>
    </source>
</reference>
<dbReference type="GO" id="GO:0051301">
    <property type="term" value="P:cell division"/>
    <property type="evidence" value="ECO:0007669"/>
    <property type="project" value="UniProtKB-KW"/>
</dbReference>
<dbReference type="Proteomes" id="UP000351155">
    <property type="component" value="Unassembled WGS sequence"/>
</dbReference>